<dbReference type="PROSITE" id="PS51257">
    <property type="entry name" value="PROKAR_LIPOPROTEIN"/>
    <property type="match status" value="1"/>
</dbReference>
<organism evidence="2 3">
    <name type="scientific">Bacillus yapensis</name>
    <dbReference type="NCBI Taxonomy" id="2492960"/>
    <lineage>
        <taxon>Bacteria</taxon>
        <taxon>Bacillati</taxon>
        <taxon>Bacillota</taxon>
        <taxon>Bacilli</taxon>
        <taxon>Bacillales</taxon>
        <taxon>Bacillaceae</taxon>
        <taxon>Bacillus</taxon>
    </lineage>
</organism>
<dbReference type="OrthoDB" id="2450230at2"/>
<keyword evidence="1" id="KW-0732">Signal</keyword>
<dbReference type="Proteomes" id="UP000271374">
    <property type="component" value="Unassembled WGS sequence"/>
</dbReference>
<name>A0A3S0I826_9BACI</name>
<protein>
    <recommendedName>
        <fullName evidence="4">DUF4367 domain-containing protein</fullName>
    </recommendedName>
</protein>
<accession>A0A3S0I826</accession>
<keyword evidence="3" id="KW-1185">Reference proteome</keyword>
<reference evidence="2 3" key="1">
    <citation type="submission" date="2018-12" db="EMBL/GenBank/DDBJ databases">
        <title>Bacillus yapensis draft genome sequence.</title>
        <authorList>
            <person name="Yu L."/>
            <person name="Xu X."/>
            <person name="Tang X."/>
        </authorList>
    </citation>
    <scope>NUCLEOTIDE SEQUENCE [LARGE SCALE GENOMIC DNA]</scope>
    <source>
        <strain evidence="2 3">XXST-01</strain>
    </source>
</reference>
<evidence type="ECO:0000256" key="1">
    <source>
        <dbReference type="SAM" id="SignalP"/>
    </source>
</evidence>
<evidence type="ECO:0000313" key="3">
    <source>
        <dbReference type="Proteomes" id="UP000271374"/>
    </source>
</evidence>
<dbReference type="EMBL" id="RXNT01000012">
    <property type="protein sequence ID" value="RTR29560.1"/>
    <property type="molecule type" value="Genomic_DNA"/>
</dbReference>
<proteinExistence type="predicted"/>
<evidence type="ECO:0000313" key="2">
    <source>
        <dbReference type="EMBL" id="RTR29560.1"/>
    </source>
</evidence>
<feature type="chain" id="PRO_5018709289" description="DUF4367 domain-containing protein" evidence="1">
    <location>
        <begin position="24"/>
        <end position="169"/>
    </location>
</feature>
<comment type="caution">
    <text evidence="2">The sequence shown here is derived from an EMBL/GenBank/DDBJ whole genome shotgun (WGS) entry which is preliminary data.</text>
</comment>
<gene>
    <name evidence="2" type="ORF">EKG37_14795</name>
</gene>
<dbReference type="AlphaFoldDB" id="A0A3S0I826"/>
<dbReference type="RefSeq" id="WP_126409545.1">
    <property type="nucleotide sequence ID" value="NZ_RXNT01000012.1"/>
</dbReference>
<sequence length="169" mass="18971">MKLKAKALVVSVIAFGLMSGCSASFDEARDEALVAVEETFKETPKDTNNKNDDIKFYLPFGFEVEEETPNNIILKNGSKTYILFYNLQEEPKSEVVLNATLQQKNYDITERFQQDNKLSYVLVNKSNDKENEVVVGIGGVKITSEVKTSSLKSEAETMMRIVKSVKANK</sequence>
<feature type="signal peptide" evidence="1">
    <location>
        <begin position="1"/>
        <end position="23"/>
    </location>
</feature>
<evidence type="ECO:0008006" key="4">
    <source>
        <dbReference type="Google" id="ProtNLM"/>
    </source>
</evidence>